<evidence type="ECO:0000313" key="1">
    <source>
        <dbReference type="EMBL" id="KAG1786053.1"/>
    </source>
</evidence>
<dbReference type="AlphaFoldDB" id="A0A9P7DBG1"/>
<dbReference type="RefSeq" id="XP_041153531.1">
    <property type="nucleotide sequence ID" value="XM_041307705.1"/>
</dbReference>
<reference evidence="1" key="1">
    <citation type="journal article" date="2020" name="New Phytol.">
        <title>Comparative genomics reveals dynamic genome evolution in host specialist ectomycorrhizal fungi.</title>
        <authorList>
            <person name="Lofgren L.A."/>
            <person name="Nguyen N.H."/>
            <person name="Vilgalys R."/>
            <person name="Ruytinx J."/>
            <person name="Liao H.L."/>
            <person name="Branco S."/>
            <person name="Kuo A."/>
            <person name="LaButti K."/>
            <person name="Lipzen A."/>
            <person name="Andreopoulos W."/>
            <person name="Pangilinan J."/>
            <person name="Riley R."/>
            <person name="Hundley H."/>
            <person name="Na H."/>
            <person name="Barry K."/>
            <person name="Grigoriev I.V."/>
            <person name="Stajich J.E."/>
            <person name="Kennedy P.G."/>
        </authorList>
    </citation>
    <scope>NUCLEOTIDE SEQUENCE</scope>
    <source>
        <strain evidence="1">S12</strain>
    </source>
</reference>
<protein>
    <submittedName>
        <fullName evidence="1">Uncharacterized protein</fullName>
    </submittedName>
</protein>
<accession>A0A9P7DBG1</accession>
<evidence type="ECO:0000313" key="2">
    <source>
        <dbReference type="Proteomes" id="UP000719766"/>
    </source>
</evidence>
<keyword evidence="2" id="KW-1185">Reference proteome</keyword>
<sequence>MSAILHFKFASAIVFTAKRFQPLVASSFFLVFAELVLVEQLCVRKTFPELLALSGRLGLHTKVILMTLDTTSPNCQLECTTFARAHTQTQPWGIEVPAQCPQCGVETRASHCVIWHFPLGSIQHDLQHHSVCYPQLFPYEAQLSHAMRSMRARLPALYDVYARALSRA</sequence>
<dbReference type="GeneID" id="64601469"/>
<dbReference type="EMBL" id="JABBWE010000098">
    <property type="protein sequence ID" value="KAG1786053.1"/>
    <property type="molecule type" value="Genomic_DNA"/>
</dbReference>
<dbReference type="Proteomes" id="UP000719766">
    <property type="component" value="Unassembled WGS sequence"/>
</dbReference>
<dbReference type="OrthoDB" id="2687899at2759"/>
<gene>
    <name evidence="1" type="ORF">HD556DRAFT_1450034</name>
</gene>
<proteinExistence type="predicted"/>
<comment type="caution">
    <text evidence="1">The sequence shown here is derived from an EMBL/GenBank/DDBJ whole genome shotgun (WGS) entry which is preliminary data.</text>
</comment>
<organism evidence="1 2">
    <name type="scientific">Suillus plorans</name>
    <dbReference type="NCBI Taxonomy" id="116603"/>
    <lineage>
        <taxon>Eukaryota</taxon>
        <taxon>Fungi</taxon>
        <taxon>Dikarya</taxon>
        <taxon>Basidiomycota</taxon>
        <taxon>Agaricomycotina</taxon>
        <taxon>Agaricomycetes</taxon>
        <taxon>Agaricomycetidae</taxon>
        <taxon>Boletales</taxon>
        <taxon>Suillineae</taxon>
        <taxon>Suillaceae</taxon>
        <taxon>Suillus</taxon>
    </lineage>
</organism>
<name>A0A9P7DBG1_9AGAM</name>